<name>A0A8S3A900_9BILA</name>
<gene>
    <name evidence="1" type="ORF">BYL167_LOCUS44434</name>
</gene>
<organism evidence="1 2">
    <name type="scientific">Rotaria magnacalcarata</name>
    <dbReference type="NCBI Taxonomy" id="392030"/>
    <lineage>
        <taxon>Eukaryota</taxon>
        <taxon>Metazoa</taxon>
        <taxon>Spiralia</taxon>
        <taxon>Gnathifera</taxon>
        <taxon>Rotifera</taxon>
        <taxon>Eurotatoria</taxon>
        <taxon>Bdelloidea</taxon>
        <taxon>Philodinida</taxon>
        <taxon>Philodinidae</taxon>
        <taxon>Rotaria</taxon>
    </lineage>
</organism>
<reference evidence="1" key="1">
    <citation type="submission" date="2021-02" db="EMBL/GenBank/DDBJ databases">
        <authorList>
            <person name="Nowell W R."/>
        </authorList>
    </citation>
    <scope>NUCLEOTIDE SEQUENCE</scope>
</reference>
<dbReference type="Proteomes" id="UP000681967">
    <property type="component" value="Unassembled WGS sequence"/>
</dbReference>
<evidence type="ECO:0000313" key="1">
    <source>
        <dbReference type="EMBL" id="CAF4709832.1"/>
    </source>
</evidence>
<feature type="non-terminal residue" evidence="1">
    <location>
        <position position="48"/>
    </location>
</feature>
<dbReference type="EMBL" id="CAJOBH010120694">
    <property type="protein sequence ID" value="CAF4709832.1"/>
    <property type="molecule type" value="Genomic_DNA"/>
</dbReference>
<comment type="caution">
    <text evidence="1">The sequence shown here is derived from an EMBL/GenBank/DDBJ whole genome shotgun (WGS) entry which is preliminary data.</text>
</comment>
<proteinExistence type="predicted"/>
<protein>
    <submittedName>
        <fullName evidence="1">Uncharacterized protein</fullName>
    </submittedName>
</protein>
<sequence>MQRTLILFCNFSKFHILSIFICPTSCYTMQYLTNQQEYTLFGNETYSG</sequence>
<dbReference type="AlphaFoldDB" id="A0A8S3A900"/>
<evidence type="ECO:0000313" key="2">
    <source>
        <dbReference type="Proteomes" id="UP000681967"/>
    </source>
</evidence>
<accession>A0A8S3A900</accession>